<evidence type="ECO:0000313" key="3">
    <source>
        <dbReference type="Proteomes" id="UP000322362"/>
    </source>
</evidence>
<feature type="compositionally biased region" description="Polar residues" evidence="1">
    <location>
        <begin position="198"/>
        <end position="215"/>
    </location>
</feature>
<reference evidence="2 3" key="1">
    <citation type="submission" date="2019-08" db="EMBL/GenBank/DDBJ databases">
        <title>Phlebobacter frassis gen. nov. sp. nov., a new member of family Sphingobacteriaceae isolated from sand fly rearing media.</title>
        <authorList>
            <person name="Kakumanu M.L."/>
            <person name="Marayati B.F."/>
            <person name="Wada-Katsumata A."/>
            <person name="Wasserberg G."/>
            <person name="Schal C."/>
            <person name="Apperson C.S."/>
            <person name="Ponnusamy L."/>
        </authorList>
    </citation>
    <scope>NUCLEOTIDE SEQUENCE [LARGE SCALE GENOMIC DNA]</scope>
    <source>
        <strain evidence="2 3">SSI9</strain>
    </source>
</reference>
<dbReference type="Gene3D" id="2.180.10.10">
    <property type="entry name" value="RHS repeat-associated core"/>
    <property type="match status" value="1"/>
</dbReference>
<proteinExistence type="predicted"/>
<name>A0A5D4HDJ1_9SPHI</name>
<feature type="region of interest" description="Disordered" evidence="1">
    <location>
        <begin position="193"/>
        <end position="215"/>
    </location>
</feature>
<dbReference type="RefSeq" id="WP_148917871.1">
    <property type="nucleotide sequence ID" value="NZ_VTAV01000001.1"/>
</dbReference>
<dbReference type="EMBL" id="VTAV01000001">
    <property type="protein sequence ID" value="TYR38442.1"/>
    <property type="molecule type" value="Genomic_DNA"/>
</dbReference>
<dbReference type="AlphaFoldDB" id="A0A5D4HDJ1"/>
<organism evidence="2 3">
    <name type="scientific">Sphingobacterium phlebotomi</name>
    <dbReference type="NCBI Taxonomy" id="2605433"/>
    <lineage>
        <taxon>Bacteria</taxon>
        <taxon>Pseudomonadati</taxon>
        <taxon>Bacteroidota</taxon>
        <taxon>Sphingobacteriia</taxon>
        <taxon>Sphingobacteriales</taxon>
        <taxon>Sphingobacteriaceae</taxon>
        <taxon>Sphingobacterium</taxon>
    </lineage>
</organism>
<sequence length="258" mass="29272">MKTIIQKTVVLFMVAVALGSCTRNDDINPDGDLPGDLLLTESKVDGELRARYDYDAQNRLVKLYTHHNAEAPQTTIAYIYNNNGHLTWVEMVNSDGESEYNETYTYENGNHPVSSKTVFGQDIENAIITTYTYAENKVVETANIPGGYTSEITYTTDEKGNLLSIETSSQEQWVSTTLFGDYDNKHAAGRGRNPYSWKFNSPNNHQSEKTTASYDTGNRDRILKYTYNNHGYPTKMEVYNREDNSLVETHTYTYKAAN</sequence>
<evidence type="ECO:0008006" key="4">
    <source>
        <dbReference type="Google" id="ProtNLM"/>
    </source>
</evidence>
<comment type="caution">
    <text evidence="2">The sequence shown here is derived from an EMBL/GenBank/DDBJ whole genome shotgun (WGS) entry which is preliminary data.</text>
</comment>
<evidence type="ECO:0000256" key="1">
    <source>
        <dbReference type="SAM" id="MobiDB-lite"/>
    </source>
</evidence>
<gene>
    <name evidence="2" type="ORF">FXV77_03960</name>
</gene>
<dbReference type="Proteomes" id="UP000322362">
    <property type="component" value="Unassembled WGS sequence"/>
</dbReference>
<keyword evidence="3" id="KW-1185">Reference proteome</keyword>
<dbReference type="PROSITE" id="PS51257">
    <property type="entry name" value="PROKAR_LIPOPROTEIN"/>
    <property type="match status" value="1"/>
</dbReference>
<evidence type="ECO:0000313" key="2">
    <source>
        <dbReference type="EMBL" id="TYR38442.1"/>
    </source>
</evidence>
<protein>
    <recommendedName>
        <fullName evidence="4">YD repeat-containing protein</fullName>
    </recommendedName>
</protein>
<accession>A0A5D4HDJ1</accession>